<evidence type="ECO:0000256" key="6">
    <source>
        <dbReference type="PIRSR" id="PIRSR602129-50"/>
    </source>
</evidence>
<dbReference type="Gene3D" id="3.40.640.10">
    <property type="entry name" value="Type I PLP-dependent aspartate aminotransferase-like (Major domain)"/>
    <property type="match status" value="1"/>
</dbReference>
<dbReference type="Proteomes" id="UP000885806">
    <property type="component" value="Unassembled WGS sequence"/>
</dbReference>
<reference evidence="8" key="1">
    <citation type="journal article" date="2020" name="mSystems">
        <title>Genome- and Community-Level Interaction Insights into Carbon Utilization and Element Cycling Functions of Hydrothermarchaeota in Hydrothermal Sediment.</title>
        <authorList>
            <person name="Zhou Z."/>
            <person name="Liu Y."/>
            <person name="Xu W."/>
            <person name="Pan J."/>
            <person name="Luo Z.H."/>
            <person name="Li M."/>
        </authorList>
    </citation>
    <scope>NUCLEOTIDE SEQUENCE [LARGE SCALE GENOMIC DNA]</scope>
    <source>
        <strain evidence="8">HyVt-538</strain>
    </source>
</reference>
<keyword evidence="5 7" id="KW-0456">Lyase</keyword>
<dbReference type="PANTHER" id="PTHR45677">
    <property type="entry name" value="GLUTAMATE DECARBOXYLASE-RELATED"/>
    <property type="match status" value="1"/>
</dbReference>
<organism evidence="8">
    <name type="scientific">Hellea balneolensis</name>
    <dbReference type="NCBI Taxonomy" id="287478"/>
    <lineage>
        <taxon>Bacteria</taxon>
        <taxon>Pseudomonadati</taxon>
        <taxon>Pseudomonadota</taxon>
        <taxon>Alphaproteobacteria</taxon>
        <taxon>Maricaulales</taxon>
        <taxon>Robiginitomaculaceae</taxon>
        <taxon>Hellea</taxon>
    </lineage>
</organism>
<dbReference type="GO" id="GO:0030170">
    <property type="term" value="F:pyridoxal phosphate binding"/>
    <property type="evidence" value="ECO:0007669"/>
    <property type="project" value="InterPro"/>
</dbReference>
<dbReference type="GO" id="GO:0019752">
    <property type="term" value="P:carboxylic acid metabolic process"/>
    <property type="evidence" value="ECO:0007669"/>
    <property type="project" value="InterPro"/>
</dbReference>
<dbReference type="Gene3D" id="3.90.1150.170">
    <property type="match status" value="1"/>
</dbReference>
<keyword evidence="4 6" id="KW-0663">Pyridoxal phosphate</keyword>
<dbReference type="SUPFAM" id="SSF53383">
    <property type="entry name" value="PLP-dependent transferases"/>
    <property type="match status" value="1"/>
</dbReference>
<comment type="cofactor">
    <cofactor evidence="1 6 7">
        <name>pyridoxal 5'-phosphate</name>
        <dbReference type="ChEBI" id="CHEBI:597326"/>
    </cofactor>
</comment>
<keyword evidence="8" id="KW-0808">Transferase</keyword>
<comment type="caution">
    <text evidence="8">The sequence shown here is derived from an EMBL/GenBank/DDBJ whole genome shotgun (WGS) entry which is preliminary data.</text>
</comment>
<proteinExistence type="inferred from homology"/>
<evidence type="ECO:0000256" key="2">
    <source>
        <dbReference type="ARBA" id="ARBA00009533"/>
    </source>
</evidence>
<accession>A0A7V5NWW3</accession>
<sequence length="422" mass="45677">MENVNKDGLAMTVLETLAAYQLDSEEGRTHVLLQKQPAMLAKVLGLKHWIKEGGLNAGNISDFLTPYLEHSQHMHHPGYIGHQVAVPHKGAALADMIHGVINNPMAVYEMGPTASVCERIVVNWMLSKVGWFEGEWDDFTRTDTGGGVLTHGGSLANLTAVLAARARAYPDAWQNGTPENAAIIAPAVSHYSVSRAVSIAGFGQSAILPAPVTDWGVLRPEKLEETYRRGVEAGRDVFMVTANACSTATGLYDPIDEVADFCQAHGLWLHIDGAHGASALISHETKSLLKGIARADSLVWDAHKMLKTSALCAAVLFKDQSAMAGTFSQKASYIFHEGDQIGFDVGPYALECTKAPLGTKLFLVLAMEGEAALGDFVAKQYADTQRFYEIIAQQEDFACPYKPQSNILCFRYKGVRGNAAQS</sequence>
<dbReference type="PANTHER" id="PTHR45677:SF8">
    <property type="entry name" value="CYSTEINE SULFINIC ACID DECARBOXYLASE"/>
    <property type="match status" value="1"/>
</dbReference>
<evidence type="ECO:0000256" key="3">
    <source>
        <dbReference type="ARBA" id="ARBA00022793"/>
    </source>
</evidence>
<dbReference type="GO" id="GO:0008483">
    <property type="term" value="F:transaminase activity"/>
    <property type="evidence" value="ECO:0007669"/>
    <property type="project" value="UniProtKB-KW"/>
</dbReference>
<evidence type="ECO:0000256" key="7">
    <source>
        <dbReference type="RuleBase" id="RU000382"/>
    </source>
</evidence>
<evidence type="ECO:0000313" key="8">
    <source>
        <dbReference type="EMBL" id="HHI88744.1"/>
    </source>
</evidence>
<name>A0A7V5NWW3_9PROT</name>
<feature type="modified residue" description="N6-(pyridoxal phosphate)lysine" evidence="6">
    <location>
        <position position="304"/>
    </location>
</feature>
<feature type="non-terminal residue" evidence="8">
    <location>
        <position position="422"/>
    </location>
</feature>
<keyword evidence="3" id="KW-0210">Decarboxylase</keyword>
<comment type="similarity">
    <text evidence="2 7">Belongs to the group II decarboxylase family.</text>
</comment>
<dbReference type="EMBL" id="DROP01000152">
    <property type="protein sequence ID" value="HHI88744.1"/>
    <property type="molecule type" value="Genomic_DNA"/>
</dbReference>
<evidence type="ECO:0000256" key="4">
    <source>
        <dbReference type="ARBA" id="ARBA00022898"/>
    </source>
</evidence>
<dbReference type="InterPro" id="IPR015424">
    <property type="entry name" value="PyrdxlP-dep_Trfase"/>
</dbReference>
<evidence type="ECO:0000256" key="5">
    <source>
        <dbReference type="ARBA" id="ARBA00023239"/>
    </source>
</evidence>
<protein>
    <submittedName>
        <fullName evidence="8">Aminotransferase class V-fold PLP-dependent enzyme</fullName>
    </submittedName>
</protein>
<dbReference type="AlphaFoldDB" id="A0A7V5NWW3"/>
<dbReference type="InterPro" id="IPR002129">
    <property type="entry name" value="PyrdxlP-dep_de-COase"/>
</dbReference>
<evidence type="ECO:0000256" key="1">
    <source>
        <dbReference type="ARBA" id="ARBA00001933"/>
    </source>
</evidence>
<dbReference type="InterPro" id="IPR015421">
    <property type="entry name" value="PyrdxlP-dep_Trfase_major"/>
</dbReference>
<keyword evidence="8" id="KW-0032">Aminotransferase</keyword>
<dbReference type="GO" id="GO:0016831">
    <property type="term" value="F:carboxy-lyase activity"/>
    <property type="evidence" value="ECO:0007669"/>
    <property type="project" value="UniProtKB-KW"/>
</dbReference>
<dbReference type="GO" id="GO:0005737">
    <property type="term" value="C:cytoplasm"/>
    <property type="evidence" value="ECO:0007669"/>
    <property type="project" value="TreeGrafter"/>
</dbReference>
<dbReference type="Pfam" id="PF00282">
    <property type="entry name" value="Pyridoxal_deC"/>
    <property type="match status" value="1"/>
</dbReference>
<gene>
    <name evidence="8" type="ORF">ENK01_02220</name>
</gene>